<sequence>MLVAASLPARAETGLIYMFSEAPPAVSSALVVHAHAGGESAPEQFAAVEPWLARKAALPRVDMRGGRYWLSLRIAPQSAPGLWVIEPANSFFNDAHVTVLGSDGSRQSFQTGLTTDTEFVLHRGKSVKLAADTRYWVLVDLTTPFFSSQPRVDVWPIEQYREKVLTQTVLLLMALGAMLGLLMFNLFIGLWSRQRTAVLYALQLICSVVGWAFYFNVPYDWLGVSDWHVNYAPWFFLLSITHCYFCIHFLELRRIGPSLARAGDWLALLAAALLPVCWLAPAYSHLVATFAVGSAVSFAVASAIWALSRRYRPARFFLLAYLAVLIPGLIILPPNLGIIPDFVDNSDLLTLLGTALEAMLLGFAQADQLALAERSREQFRQQMQDARRLADTDALTELGNRHAFDKALEEYLTQQRLGASGALLITIIDLDGLKVINDTRGHAHGDALIRAVAAELAALQIGRCRAYRLGGDEFALLSINGDSQALATALSACEQRLRETDFPEAGLSFGMSMASNPRSLISARELSELVALADGRMYEHKRDRRQGPRALRAEAA</sequence>
<dbReference type="NCBIfam" id="TIGR00254">
    <property type="entry name" value="GGDEF"/>
    <property type="match status" value="1"/>
</dbReference>
<reference evidence="6" key="1">
    <citation type="journal article" date="2019" name="Int. J. Syst. Evol. Microbiol.">
        <title>The Global Catalogue of Microorganisms (GCM) 10K type strain sequencing project: providing services to taxonomists for standard genome sequencing and annotation.</title>
        <authorList>
            <consortium name="The Broad Institute Genomics Platform"/>
            <consortium name="The Broad Institute Genome Sequencing Center for Infectious Disease"/>
            <person name="Wu L."/>
            <person name="Ma J."/>
        </authorList>
    </citation>
    <scope>NUCLEOTIDE SEQUENCE [LARGE SCALE GENOMIC DNA]</scope>
    <source>
        <strain evidence="6">KCTC 52168</strain>
    </source>
</reference>
<evidence type="ECO:0000256" key="1">
    <source>
        <dbReference type="ARBA" id="ARBA00012528"/>
    </source>
</evidence>
<dbReference type="EC" id="2.7.7.65" evidence="1"/>
<keyword evidence="3" id="KW-0472">Membrane</keyword>
<dbReference type="SUPFAM" id="SSF55073">
    <property type="entry name" value="Nucleotide cyclase"/>
    <property type="match status" value="1"/>
</dbReference>
<feature type="transmembrane region" description="Helical" evidence="3">
    <location>
        <begin position="262"/>
        <end position="281"/>
    </location>
</feature>
<feature type="transmembrane region" description="Helical" evidence="3">
    <location>
        <begin position="316"/>
        <end position="336"/>
    </location>
</feature>
<dbReference type="PANTHER" id="PTHR45138:SF9">
    <property type="entry name" value="DIGUANYLATE CYCLASE DGCM-RELATED"/>
    <property type="match status" value="1"/>
</dbReference>
<feature type="transmembrane region" description="Helical" evidence="3">
    <location>
        <begin position="287"/>
        <end position="307"/>
    </location>
</feature>
<keyword evidence="3" id="KW-0812">Transmembrane</keyword>
<dbReference type="Gene3D" id="3.30.70.270">
    <property type="match status" value="1"/>
</dbReference>
<gene>
    <name evidence="5" type="ORF">ACFOEN_01840</name>
</gene>
<comment type="catalytic activity">
    <reaction evidence="2">
        <text>2 GTP = 3',3'-c-di-GMP + 2 diphosphate</text>
        <dbReference type="Rhea" id="RHEA:24898"/>
        <dbReference type="ChEBI" id="CHEBI:33019"/>
        <dbReference type="ChEBI" id="CHEBI:37565"/>
        <dbReference type="ChEBI" id="CHEBI:58805"/>
        <dbReference type="EC" id="2.7.7.65"/>
    </reaction>
</comment>
<accession>A0ABV7H1S0</accession>
<dbReference type="PROSITE" id="PS50887">
    <property type="entry name" value="GGDEF"/>
    <property type="match status" value="1"/>
</dbReference>
<dbReference type="InterPro" id="IPR043128">
    <property type="entry name" value="Rev_trsase/Diguanyl_cyclase"/>
</dbReference>
<dbReference type="Pfam" id="PF07695">
    <property type="entry name" value="7TMR-DISM_7TM"/>
    <property type="match status" value="1"/>
</dbReference>
<feature type="transmembrane region" description="Helical" evidence="3">
    <location>
        <begin position="198"/>
        <end position="219"/>
    </location>
</feature>
<dbReference type="Proteomes" id="UP001595556">
    <property type="component" value="Unassembled WGS sequence"/>
</dbReference>
<feature type="transmembrane region" description="Helical" evidence="3">
    <location>
        <begin position="169"/>
        <end position="191"/>
    </location>
</feature>
<dbReference type="PANTHER" id="PTHR45138">
    <property type="entry name" value="REGULATORY COMPONENTS OF SENSORY TRANSDUCTION SYSTEM"/>
    <property type="match status" value="1"/>
</dbReference>
<evidence type="ECO:0000256" key="3">
    <source>
        <dbReference type="SAM" id="Phobius"/>
    </source>
</evidence>
<name>A0ABV7H1S0_9BURK</name>
<organism evidence="5 6">
    <name type="scientific">Piscinibacterium candidicorallinum</name>
    <dbReference type="NCBI Taxonomy" id="1793872"/>
    <lineage>
        <taxon>Bacteria</taxon>
        <taxon>Pseudomonadati</taxon>
        <taxon>Pseudomonadota</taxon>
        <taxon>Betaproteobacteria</taxon>
        <taxon>Burkholderiales</taxon>
        <taxon>Piscinibacterium</taxon>
    </lineage>
</organism>
<dbReference type="SMART" id="SM00267">
    <property type="entry name" value="GGDEF"/>
    <property type="match status" value="1"/>
</dbReference>
<evidence type="ECO:0000259" key="4">
    <source>
        <dbReference type="PROSITE" id="PS50887"/>
    </source>
</evidence>
<keyword evidence="6" id="KW-1185">Reference proteome</keyword>
<evidence type="ECO:0000313" key="6">
    <source>
        <dbReference type="Proteomes" id="UP001595556"/>
    </source>
</evidence>
<dbReference type="Pfam" id="PF00990">
    <property type="entry name" value="GGDEF"/>
    <property type="match status" value="1"/>
</dbReference>
<feature type="domain" description="GGDEF" evidence="4">
    <location>
        <begin position="421"/>
        <end position="556"/>
    </location>
</feature>
<comment type="caution">
    <text evidence="5">The sequence shown here is derived from an EMBL/GenBank/DDBJ whole genome shotgun (WGS) entry which is preliminary data.</text>
</comment>
<dbReference type="InterPro" id="IPR050469">
    <property type="entry name" value="Diguanylate_Cyclase"/>
</dbReference>
<feature type="transmembrane region" description="Helical" evidence="3">
    <location>
        <begin position="231"/>
        <end position="250"/>
    </location>
</feature>
<evidence type="ECO:0000256" key="2">
    <source>
        <dbReference type="ARBA" id="ARBA00034247"/>
    </source>
</evidence>
<dbReference type="InterPro" id="IPR011623">
    <property type="entry name" value="7TMR_DISM_rcpt_extracell_dom1"/>
</dbReference>
<proteinExistence type="predicted"/>
<dbReference type="EMBL" id="JBHRTI010000003">
    <property type="protein sequence ID" value="MFC3146379.1"/>
    <property type="molecule type" value="Genomic_DNA"/>
</dbReference>
<protein>
    <recommendedName>
        <fullName evidence="1">diguanylate cyclase</fullName>
        <ecNumber evidence="1">2.7.7.65</ecNumber>
    </recommendedName>
</protein>
<dbReference type="RefSeq" id="WP_377300651.1">
    <property type="nucleotide sequence ID" value="NZ_CP180191.1"/>
</dbReference>
<dbReference type="InterPro" id="IPR029787">
    <property type="entry name" value="Nucleotide_cyclase"/>
</dbReference>
<keyword evidence="3" id="KW-1133">Transmembrane helix</keyword>
<dbReference type="InterPro" id="IPR000160">
    <property type="entry name" value="GGDEF_dom"/>
</dbReference>
<evidence type="ECO:0000313" key="5">
    <source>
        <dbReference type="EMBL" id="MFC3146379.1"/>
    </source>
</evidence>
<dbReference type="CDD" id="cd01949">
    <property type="entry name" value="GGDEF"/>
    <property type="match status" value="1"/>
</dbReference>